<organism evidence="1 2">
    <name type="scientific">Coccomyxa subellipsoidea</name>
    <dbReference type="NCBI Taxonomy" id="248742"/>
    <lineage>
        <taxon>Eukaryota</taxon>
        <taxon>Viridiplantae</taxon>
        <taxon>Chlorophyta</taxon>
        <taxon>core chlorophytes</taxon>
        <taxon>Trebouxiophyceae</taxon>
        <taxon>Trebouxiophyceae incertae sedis</taxon>
        <taxon>Coccomyxaceae</taxon>
        <taxon>Coccomyxa</taxon>
    </lineage>
</organism>
<comment type="caution">
    <text evidence="1">The sequence shown here is derived from an EMBL/GenBank/DDBJ whole genome shotgun (WGS) entry which is preliminary data.</text>
</comment>
<dbReference type="Proteomes" id="UP001491310">
    <property type="component" value="Unassembled WGS sequence"/>
</dbReference>
<evidence type="ECO:0000313" key="1">
    <source>
        <dbReference type="EMBL" id="KAK9901549.1"/>
    </source>
</evidence>
<reference evidence="1 2" key="1">
    <citation type="journal article" date="2024" name="Nat. Commun.">
        <title>Phylogenomics reveals the evolutionary origins of lichenization in chlorophyte algae.</title>
        <authorList>
            <person name="Puginier C."/>
            <person name="Libourel C."/>
            <person name="Otte J."/>
            <person name="Skaloud P."/>
            <person name="Haon M."/>
            <person name="Grisel S."/>
            <person name="Petersen M."/>
            <person name="Berrin J.G."/>
            <person name="Delaux P.M."/>
            <person name="Dal Grande F."/>
            <person name="Keller J."/>
        </authorList>
    </citation>
    <scope>NUCLEOTIDE SEQUENCE [LARGE SCALE GENOMIC DNA]</scope>
    <source>
        <strain evidence="1 2">SAG 216-7</strain>
    </source>
</reference>
<keyword evidence="2" id="KW-1185">Reference proteome</keyword>
<proteinExistence type="predicted"/>
<dbReference type="EMBL" id="JALJOT010000017">
    <property type="protein sequence ID" value="KAK9901549.1"/>
    <property type="molecule type" value="Genomic_DNA"/>
</dbReference>
<sequence>MPMKYLATTVQICLPVHSKTWEFVKGGAQELVMPLEALRSLKRAHNTRNRGILEDGICAATGASLKAAFASTQTPSVVSDRLLQVVADEQLKMKSIYFYSRYVMTRVVDMLIEEGMPSLSGVAYRWMCDELKSDLLEIDMILLLNNGKALECRT</sequence>
<name>A0ABR2YBN9_9CHLO</name>
<protein>
    <submittedName>
        <fullName evidence="1">Uncharacterized protein</fullName>
    </submittedName>
</protein>
<gene>
    <name evidence="1" type="ORF">WJX75_001571</name>
</gene>
<evidence type="ECO:0000313" key="2">
    <source>
        <dbReference type="Proteomes" id="UP001491310"/>
    </source>
</evidence>
<accession>A0ABR2YBN9</accession>